<protein>
    <submittedName>
        <fullName evidence="4">YCII-related domain protein</fullName>
    </submittedName>
</protein>
<evidence type="ECO:0000256" key="1">
    <source>
        <dbReference type="ARBA" id="ARBA00007689"/>
    </source>
</evidence>
<dbReference type="PANTHER" id="PTHR35174">
    <property type="entry name" value="BLL7171 PROTEIN-RELATED"/>
    <property type="match status" value="1"/>
</dbReference>
<dbReference type="AlphaFoldDB" id="A0A5C6F5P0"/>
<reference evidence="4 5" key="1">
    <citation type="submission" date="2019-02" db="EMBL/GenBank/DDBJ databases">
        <title>Deep-cultivation of Planctomycetes and their phenomic and genomic characterization uncovers novel biology.</title>
        <authorList>
            <person name="Wiegand S."/>
            <person name="Jogler M."/>
            <person name="Boedeker C."/>
            <person name="Pinto D."/>
            <person name="Vollmers J."/>
            <person name="Rivas-Marin E."/>
            <person name="Kohn T."/>
            <person name="Peeters S.H."/>
            <person name="Heuer A."/>
            <person name="Rast P."/>
            <person name="Oberbeckmann S."/>
            <person name="Bunk B."/>
            <person name="Jeske O."/>
            <person name="Meyerdierks A."/>
            <person name="Storesund J.E."/>
            <person name="Kallscheuer N."/>
            <person name="Luecker S."/>
            <person name="Lage O.M."/>
            <person name="Pohl T."/>
            <person name="Merkel B.J."/>
            <person name="Hornburger P."/>
            <person name="Mueller R.-W."/>
            <person name="Bruemmer F."/>
            <person name="Labrenz M."/>
            <person name="Spormann A.M."/>
            <person name="Op Den Camp H."/>
            <person name="Overmann J."/>
            <person name="Amann R."/>
            <person name="Jetten M.S.M."/>
            <person name="Mascher T."/>
            <person name="Medema M.H."/>
            <person name="Devos D.P."/>
            <person name="Kaster A.-K."/>
            <person name="Ovreas L."/>
            <person name="Rohde M."/>
            <person name="Galperin M.Y."/>
            <person name="Jogler C."/>
        </authorList>
    </citation>
    <scope>NUCLEOTIDE SEQUENCE [LARGE SCALE GENOMIC DNA]</scope>
    <source>
        <strain evidence="4 5">Poly59</strain>
    </source>
</reference>
<gene>
    <name evidence="4" type="ORF">Poly59_21470</name>
</gene>
<dbReference type="InterPro" id="IPR005545">
    <property type="entry name" value="YCII"/>
</dbReference>
<dbReference type="PANTHER" id="PTHR35174:SF3">
    <property type="entry name" value="BLL7171 PROTEIN"/>
    <property type="match status" value="1"/>
</dbReference>
<name>A0A5C6F5P0_9BACT</name>
<dbReference type="Pfam" id="PF03795">
    <property type="entry name" value="YCII"/>
    <property type="match status" value="1"/>
</dbReference>
<dbReference type="OrthoDB" id="9807535at2"/>
<comment type="similarity">
    <text evidence="1">Belongs to the YciI family.</text>
</comment>
<feature type="compositionally biased region" description="Polar residues" evidence="2">
    <location>
        <begin position="113"/>
        <end position="126"/>
    </location>
</feature>
<proteinExistence type="inferred from homology"/>
<feature type="domain" description="YCII-related" evidence="3">
    <location>
        <begin position="1"/>
        <end position="110"/>
    </location>
</feature>
<organism evidence="4 5">
    <name type="scientific">Rubripirellula reticaptiva</name>
    <dbReference type="NCBI Taxonomy" id="2528013"/>
    <lineage>
        <taxon>Bacteria</taxon>
        <taxon>Pseudomonadati</taxon>
        <taxon>Planctomycetota</taxon>
        <taxon>Planctomycetia</taxon>
        <taxon>Pirellulales</taxon>
        <taxon>Pirellulaceae</taxon>
        <taxon>Rubripirellula</taxon>
    </lineage>
</organism>
<evidence type="ECO:0000313" key="4">
    <source>
        <dbReference type="EMBL" id="TWU55844.1"/>
    </source>
</evidence>
<comment type="caution">
    <text evidence="4">The sequence shown here is derived from an EMBL/GenBank/DDBJ whole genome shotgun (WGS) entry which is preliminary data.</text>
</comment>
<accession>A0A5C6F5P0</accession>
<keyword evidence="5" id="KW-1185">Reference proteome</keyword>
<evidence type="ECO:0000256" key="2">
    <source>
        <dbReference type="SAM" id="MobiDB-lite"/>
    </source>
</evidence>
<dbReference type="EMBL" id="SJPX01000002">
    <property type="protein sequence ID" value="TWU55844.1"/>
    <property type="molecule type" value="Genomic_DNA"/>
</dbReference>
<dbReference type="Gene3D" id="3.30.70.1060">
    <property type="entry name" value="Dimeric alpha+beta barrel"/>
    <property type="match status" value="1"/>
</dbReference>
<sequence length="126" mass="14123">MKYMLLIYGAEDGWTEDERKACMVKSMSICEELEREGKWIASSPLRSVTTATSVRVRDGKRQITDGPFAETTEQLGGYYIIDVDDLDEAIAIAERLPPAKKGTVEVRPIETLPEQNQTPTVKNESN</sequence>
<dbReference type="InterPro" id="IPR011008">
    <property type="entry name" value="Dimeric_a/b-barrel"/>
</dbReference>
<evidence type="ECO:0000259" key="3">
    <source>
        <dbReference type="Pfam" id="PF03795"/>
    </source>
</evidence>
<evidence type="ECO:0000313" key="5">
    <source>
        <dbReference type="Proteomes" id="UP000317977"/>
    </source>
</evidence>
<feature type="region of interest" description="Disordered" evidence="2">
    <location>
        <begin position="102"/>
        <end position="126"/>
    </location>
</feature>
<dbReference type="Proteomes" id="UP000317977">
    <property type="component" value="Unassembled WGS sequence"/>
</dbReference>
<dbReference type="RefSeq" id="WP_146533966.1">
    <property type="nucleotide sequence ID" value="NZ_SJPX01000002.1"/>
</dbReference>
<dbReference type="SUPFAM" id="SSF54909">
    <property type="entry name" value="Dimeric alpha+beta barrel"/>
    <property type="match status" value="1"/>
</dbReference>